<dbReference type="PANTHER" id="PTHR28260:SF1">
    <property type="entry name" value="SPINDLE POLE BODY COMPONENT SPC105"/>
    <property type="match status" value="1"/>
</dbReference>
<dbReference type="InterPro" id="IPR033338">
    <property type="entry name" value="Spc105/Spc7"/>
</dbReference>
<evidence type="ECO:0000256" key="2">
    <source>
        <dbReference type="SAM" id="MobiDB-lite"/>
    </source>
</evidence>
<keyword evidence="4" id="KW-1185">Reference proteome</keyword>
<proteinExistence type="predicted"/>
<feature type="coiled-coil region" evidence="1">
    <location>
        <begin position="304"/>
        <end position="335"/>
    </location>
</feature>
<evidence type="ECO:0000313" key="4">
    <source>
        <dbReference type="Proteomes" id="UP001217963"/>
    </source>
</evidence>
<dbReference type="PANTHER" id="PTHR28260">
    <property type="entry name" value="SPINDLE POLE BODY COMPONENT SPC105"/>
    <property type="match status" value="1"/>
</dbReference>
<evidence type="ECO:0000256" key="1">
    <source>
        <dbReference type="SAM" id="Coils"/>
    </source>
</evidence>
<feature type="coiled-coil region" evidence="1">
    <location>
        <begin position="364"/>
        <end position="436"/>
    </location>
</feature>
<evidence type="ECO:0000313" key="3">
    <source>
        <dbReference type="EMBL" id="WEL39256.1"/>
    </source>
</evidence>
<protein>
    <submittedName>
        <fullName evidence="3">Spc7 kinetochore protein</fullName>
    </submittedName>
</protein>
<accession>A0ABY8CNK1</accession>
<sequence>MDEKKDTKKKRVSFAPEPQVTYIYPEEENKGGKGADSGMMSEDEISVELTVDHLRTGEQQNGARENFLSTGLDDLMDECASSCSTKDGISTKENVCNEGGMEKGFLEEEGSCTQIEIPGEYEEEKDMKRGDGKEDTVWREDALKNEDEVFEDTLISNETVNVEEIINTQDLRKIIPQAKKEAVNVSELLVSKGIRFLDSLVVSNTRRDTMSKSLNEVHPRQEKFYESFLEPRTRFFLEFSSELEERMARQEKINGELERDFSISGTVFEREDASSQLRSLKTECRMRAKIEWYELRKEKEVEFNKEVTDRRNSLAEEYNSLSERLREVSELAEEKRGSNEKMEEHISRIKSRVGGDGEGKHQKISELKALINEQEDAIENARKEVRELEEERTRKQAEKRMLREALEKIESEVEELEKTLKAQNVTEGQLKEARQEFRTMCAVFGVEMCRVDASEVRLKLPGYRLRICLEEGFVISSVEGVPLCDMKGPGLLYHYFGRYFGGIGLGFFEGIRDIASVSAVASSIHKEVEEIKRHHEVECHLNEEGVLVRILALDVARCTKHEVAVNIRNGFECLVQCEGKSKAYDLRKDIGVVSRSVEEALVNL</sequence>
<feature type="region of interest" description="Disordered" evidence="2">
    <location>
        <begin position="1"/>
        <end position="45"/>
    </location>
</feature>
<reference evidence="3 4" key="1">
    <citation type="submission" date="2023-02" db="EMBL/GenBank/DDBJ databases">
        <title>Encephalitozoon hellem ATCC 50451 complete genome.</title>
        <authorList>
            <person name="Mascarenhas dos Santos A.C."/>
            <person name="Julian A.T."/>
            <person name="Pombert J.-F."/>
        </authorList>
    </citation>
    <scope>NUCLEOTIDE SEQUENCE [LARGE SCALE GENOMIC DNA]</scope>
    <source>
        <strain evidence="3 4">ATCC 50451</strain>
    </source>
</reference>
<dbReference type="Proteomes" id="UP001217963">
    <property type="component" value="Chromosome VIII"/>
</dbReference>
<organism evidence="3 4">
    <name type="scientific">Encephalitozoon hellem</name>
    <name type="common">Microsporidian parasite</name>
    <dbReference type="NCBI Taxonomy" id="27973"/>
    <lineage>
        <taxon>Eukaryota</taxon>
        <taxon>Fungi</taxon>
        <taxon>Fungi incertae sedis</taxon>
        <taxon>Microsporidia</taxon>
        <taxon>Unikaryonidae</taxon>
        <taxon>Encephalitozoon</taxon>
    </lineage>
</organism>
<dbReference type="EMBL" id="CP119069">
    <property type="protein sequence ID" value="WEL39256.1"/>
    <property type="molecule type" value="Genomic_DNA"/>
</dbReference>
<keyword evidence="1" id="KW-0175">Coiled coil</keyword>
<name>A0ABY8CNK1_ENCHE</name>
<gene>
    <name evidence="3" type="ORF">PFJ87_08g01180</name>
</gene>